<feature type="domain" description="PPM-type phosphatase" evidence="1">
    <location>
        <begin position="173"/>
        <end position="364"/>
    </location>
</feature>
<comment type="caution">
    <text evidence="2">The sequence shown here is derived from an EMBL/GenBank/DDBJ whole genome shotgun (WGS) entry which is preliminary data.</text>
</comment>
<dbReference type="InterPro" id="IPR036890">
    <property type="entry name" value="HATPase_C_sf"/>
</dbReference>
<dbReference type="PANTHER" id="PTHR35801">
    <property type="entry name" value="PHOSPHOSERINE PHOSPHATASE RSBX"/>
    <property type="match status" value="1"/>
</dbReference>
<dbReference type="Pfam" id="PF07228">
    <property type="entry name" value="SpoIIE"/>
    <property type="match status" value="1"/>
</dbReference>
<dbReference type="EMBL" id="JAEACQ010000188">
    <property type="protein sequence ID" value="MBL7628463.1"/>
    <property type="molecule type" value="Genomic_DNA"/>
</dbReference>
<dbReference type="GO" id="GO:0005524">
    <property type="term" value="F:ATP binding"/>
    <property type="evidence" value="ECO:0007669"/>
    <property type="project" value="UniProtKB-KW"/>
</dbReference>
<dbReference type="RefSeq" id="WP_203006051.1">
    <property type="nucleotide sequence ID" value="NZ_JADWYU010000127.1"/>
</dbReference>
<accession>A0A937RL79</accession>
<dbReference type="InterPro" id="IPR001932">
    <property type="entry name" value="PPM-type_phosphatase-like_dom"/>
</dbReference>
<dbReference type="Pfam" id="PF13581">
    <property type="entry name" value="HATPase_c_2"/>
    <property type="match status" value="1"/>
</dbReference>
<organism evidence="2 3">
    <name type="scientific">Frankia nepalensis</name>
    <dbReference type="NCBI Taxonomy" id="1836974"/>
    <lineage>
        <taxon>Bacteria</taxon>
        <taxon>Bacillati</taxon>
        <taxon>Actinomycetota</taxon>
        <taxon>Actinomycetes</taxon>
        <taxon>Frankiales</taxon>
        <taxon>Frankiaceae</taxon>
        <taxon>Frankia</taxon>
    </lineage>
</organism>
<gene>
    <name evidence="2" type="ORF">I7412_15140</name>
</gene>
<dbReference type="PANTHER" id="PTHR35801:SF1">
    <property type="entry name" value="PHOSPHOSERINE PHOSPHATASE RSBX"/>
    <property type="match status" value="1"/>
</dbReference>
<dbReference type="InterPro" id="IPR036457">
    <property type="entry name" value="PPM-type-like_dom_sf"/>
</dbReference>
<evidence type="ECO:0000313" key="3">
    <source>
        <dbReference type="Proteomes" id="UP000604475"/>
    </source>
</evidence>
<evidence type="ECO:0000313" key="2">
    <source>
        <dbReference type="EMBL" id="MBL7628463.1"/>
    </source>
</evidence>
<protein>
    <submittedName>
        <fullName evidence="2">ATP-binding protein</fullName>
    </submittedName>
</protein>
<reference evidence="2" key="1">
    <citation type="submission" date="2020-12" db="EMBL/GenBank/DDBJ databases">
        <title>Genomic characterization of non-nitrogen-fixing Frankia strains.</title>
        <authorList>
            <person name="Carlos-Shanley C."/>
            <person name="Guerra T."/>
            <person name="Hahn D."/>
        </authorList>
    </citation>
    <scope>NUCLEOTIDE SEQUENCE</scope>
    <source>
        <strain evidence="2">CN6</strain>
    </source>
</reference>
<dbReference type="AlphaFoldDB" id="A0A937RL79"/>
<keyword evidence="2" id="KW-0067">ATP-binding</keyword>
<dbReference type="InterPro" id="IPR003594">
    <property type="entry name" value="HATPase_dom"/>
</dbReference>
<dbReference type="SUPFAM" id="SSF55874">
    <property type="entry name" value="ATPase domain of HSP90 chaperone/DNA topoisomerase II/histidine kinase"/>
    <property type="match status" value="1"/>
</dbReference>
<keyword evidence="3" id="KW-1185">Reference proteome</keyword>
<name>A0A937RL79_9ACTN</name>
<dbReference type="Proteomes" id="UP000604475">
    <property type="component" value="Unassembled WGS sequence"/>
</dbReference>
<proteinExistence type="predicted"/>
<dbReference type="Gene3D" id="3.30.565.10">
    <property type="entry name" value="Histidine kinase-like ATPase, C-terminal domain"/>
    <property type="match status" value="1"/>
</dbReference>
<dbReference type="Gene3D" id="3.60.40.10">
    <property type="entry name" value="PPM-type phosphatase domain"/>
    <property type="match status" value="1"/>
</dbReference>
<sequence>MVTLITAARHPRAEDVAWFRADGSSMPGAVRRAAVALAERLALPPSRAAEIGLALTEVAENLVRHADEGSVLLRTLRWPAADEPGDRPSPPAAIESVAIEFVAIDSGPGLADVPAAMRDGTTSAGTLGIGLGMIERLADRFDIYSTPGMGTVMTGAFGPRHAGGQATPDLRAAPRVAGLTRPITGETVCGDAYAVRTLDGRLALLSCDGLGHGELAARAADAAVRIFRAAGPPLDPVDLVRRVHSGISHTRGAAVAVAVLEPSAGTLRFAGLGNISGVILGGARRVGLTSRPGIAGHQARSLAETRHELPPGALVVLHSDGISPRWDLADHPGIVSRGALVVAASVLRDAGLRRDDASVLVAGAPWV</sequence>
<dbReference type="SMART" id="SM00331">
    <property type="entry name" value="PP2C_SIG"/>
    <property type="match status" value="1"/>
</dbReference>
<dbReference type="InterPro" id="IPR039248">
    <property type="entry name" value="Ptase_RsbX"/>
</dbReference>
<evidence type="ECO:0000259" key="1">
    <source>
        <dbReference type="SMART" id="SM00331"/>
    </source>
</evidence>
<keyword evidence="2" id="KW-0547">Nucleotide-binding</keyword>
<dbReference type="SUPFAM" id="SSF81606">
    <property type="entry name" value="PP2C-like"/>
    <property type="match status" value="1"/>
</dbReference>